<gene>
    <name evidence="1" type="ORF">T01_8591</name>
</gene>
<comment type="caution">
    <text evidence="1">The sequence shown here is derived from an EMBL/GenBank/DDBJ whole genome shotgun (WGS) entry which is preliminary data.</text>
</comment>
<name>A0A0V0YRL3_TRISP</name>
<dbReference type="AlphaFoldDB" id="A0A0V0YRL3"/>
<dbReference type="Proteomes" id="UP000054776">
    <property type="component" value="Unassembled WGS sequence"/>
</dbReference>
<proteinExistence type="predicted"/>
<evidence type="ECO:0000313" key="2">
    <source>
        <dbReference type="Proteomes" id="UP000054776"/>
    </source>
</evidence>
<evidence type="ECO:0000313" key="1">
    <source>
        <dbReference type="EMBL" id="KRY02985.1"/>
    </source>
</evidence>
<dbReference type="InParanoid" id="A0A0V0YRL3"/>
<protein>
    <submittedName>
        <fullName evidence="1">Uncharacterized protein</fullName>
    </submittedName>
</protein>
<dbReference type="EMBL" id="JYDH01005605">
    <property type="protein sequence ID" value="KRY02985.1"/>
    <property type="molecule type" value="Genomic_DNA"/>
</dbReference>
<organism evidence="1 2">
    <name type="scientific">Trichinella spiralis</name>
    <name type="common">Trichina worm</name>
    <dbReference type="NCBI Taxonomy" id="6334"/>
    <lineage>
        <taxon>Eukaryota</taxon>
        <taxon>Metazoa</taxon>
        <taxon>Ecdysozoa</taxon>
        <taxon>Nematoda</taxon>
        <taxon>Enoplea</taxon>
        <taxon>Dorylaimia</taxon>
        <taxon>Trichinellida</taxon>
        <taxon>Trichinellidae</taxon>
        <taxon>Trichinella</taxon>
    </lineage>
</organism>
<keyword evidence="2" id="KW-1185">Reference proteome</keyword>
<reference evidence="1 2" key="1">
    <citation type="submission" date="2015-01" db="EMBL/GenBank/DDBJ databases">
        <title>Evolution of Trichinella species and genotypes.</title>
        <authorList>
            <person name="Korhonen P.K."/>
            <person name="Edoardo P."/>
            <person name="Giuseppe L.R."/>
            <person name="Gasser R.B."/>
        </authorList>
    </citation>
    <scope>NUCLEOTIDE SEQUENCE [LARGE SCALE GENOMIC DNA]</scope>
    <source>
        <strain evidence="1">ISS3</strain>
    </source>
</reference>
<sequence>MLFHLPEIVLLTSKHFSDFSWCSLKIFLACKRI</sequence>
<accession>A0A0V0YRL3</accession>